<dbReference type="Pfam" id="PF06108">
    <property type="entry name" value="DUF952"/>
    <property type="match status" value="1"/>
</dbReference>
<evidence type="ECO:0000313" key="1">
    <source>
        <dbReference type="EMBL" id="APZ96905.1"/>
    </source>
</evidence>
<dbReference type="SUPFAM" id="SSF56399">
    <property type="entry name" value="ADP-ribosylation"/>
    <property type="match status" value="1"/>
</dbReference>
<gene>
    <name evidence="1" type="ORF">Fuma_06579</name>
</gene>
<dbReference type="InterPro" id="IPR009297">
    <property type="entry name" value="DUF952"/>
</dbReference>
<accession>A0A1P8WS74</accession>
<dbReference type="PANTHER" id="PTHR34129:SF1">
    <property type="entry name" value="DUF952 DOMAIN-CONTAINING PROTEIN"/>
    <property type="match status" value="1"/>
</dbReference>
<organism evidence="1 2">
    <name type="scientific">Fuerstiella marisgermanici</name>
    <dbReference type="NCBI Taxonomy" id="1891926"/>
    <lineage>
        <taxon>Bacteria</taxon>
        <taxon>Pseudomonadati</taxon>
        <taxon>Planctomycetota</taxon>
        <taxon>Planctomycetia</taxon>
        <taxon>Planctomycetales</taxon>
        <taxon>Planctomycetaceae</taxon>
        <taxon>Fuerstiella</taxon>
    </lineage>
</organism>
<dbReference type="EMBL" id="CP017641">
    <property type="protein sequence ID" value="APZ96905.1"/>
    <property type="molecule type" value="Genomic_DNA"/>
</dbReference>
<protein>
    <recommendedName>
        <fullName evidence="3">DUF952 domain-containing protein</fullName>
    </recommendedName>
</protein>
<evidence type="ECO:0008006" key="3">
    <source>
        <dbReference type="Google" id="ProtNLM"/>
    </source>
</evidence>
<reference evidence="1 2" key="1">
    <citation type="journal article" date="2016" name="Front. Microbiol.">
        <title>Fuerstia marisgermanicae gen. nov., sp. nov., an Unusual Member of the Phylum Planctomycetes from the German Wadden Sea.</title>
        <authorList>
            <person name="Kohn T."/>
            <person name="Heuer A."/>
            <person name="Jogler M."/>
            <person name="Vollmers J."/>
            <person name="Boedeker C."/>
            <person name="Bunk B."/>
            <person name="Rast P."/>
            <person name="Borchert D."/>
            <person name="Glockner I."/>
            <person name="Freese H.M."/>
            <person name="Klenk H.P."/>
            <person name="Overmann J."/>
            <person name="Kaster A.K."/>
            <person name="Rohde M."/>
            <person name="Wiegand S."/>
            <person name="Jogler C."/>
        </authorList>
    </citation>
    <scope>NUCLEOTIDE SEQUENCE [LARGE SCALE GENOMIC DNA]</scope>
    <source>
        <strain evidence="1 2">NH11</strain>
    </source>
</reference>
<proteinExistence type="predicted"/>
<dbReference type="Gene3D" id="3.20.170.20">
    <property type="entry name" value="Protein of unknown function DUF952"/>
    <property type="match status" value="1"/>
</dbReference>
<keyword evidence="2" id="KW-1185">Reference proteome</keyword>
<dbReference type="PANTHER" id="PTHR34129">
    <property type="entry name" value="BLR1139 PROTEIN"/>
    <property type="match status" value="1"/>
</dbReference>
<name>A0A1P8WS74_9PLAN</name>
<dbReference type="Proteomes" id="UP000187735">
    <property type="component" value="Chromosome"/>
</dbReference>
<dbReference type="STRING" id="1891926.Fuma_06579"/>
<dbReference type="KEGG" id="fmr:Fuma_06579"/>
<evidence type="ECO:0000313" key="2">
    <source>
        <dbReference type="Proteomes" id="UP000187735"/>
    </source>
</evidence>
<dbReference type="RefSeq" id="WP_077027867.1">
    <property type="nucleotide sequence ID" value="NZ_CP017641.1"/>
</dbReference>
<sequence length="111" mass="12498">MIYKICTQDQWQAATEYGRFEGAPVDLKDGYIHFSTSRQVAETAAKHFSGQKDLLLLAVDEAQMGDRLKWEKSRGGDLFPHLYDVLSVDDVVEVMDLKLGPDGVHQFPKLA</sequence>
<dbReference type="OrthoDB" id="5638018at2"/>
<dbReference type="AlphaFoldDB" id="A0A1P8WS74"/>